<accession>A0ABW4FQX5</accession>
<evidence type="ECO:0000256" key="10">
    <source>
        <dbReference type="ARBA" id="ARBA00031323"/>
    </source>
</evidence>
<evidence type="ECO:0000256" key="1">
    <source>
        <dbReference type="ARBA" id="ARBA00004496"/>
    </source>
</evidence>
<evidence type="ECO:0000313" key="13">
    <source>
        <dbReference type="Proteomes" id="UP001597145"/>
    </source>
</evidence>
<evidence type="ECO:0000256" key="3">
    <source>
        <dbReference type="ARBA" id="ARBA00011890"/>
    </source>
</evidence>
<dbReference type="PANTHER" id="PTHR11579:SF0">
    <property type="entry name" value="PROTEIN-L-ISOASPARTATE(D-ASPARTATE) O-METHYLTRANSFERASE"/>
    <property type="match status" value="1"/>
</dbReference>
<sequence>MIVDAGDVALRLKRLADELEEKGRLRDPAWRRAFLAVRRHVFVPRFWRDEEPGAFPARWRMIDNATVDHPEWLDAVYSDRTLATELTGIPAKGAPGMHPQVTSSTTMPSLVMAMLEALDVHDGMDVLEIGTGTGYNAALLCERLGEAHVTTIDVGPELTALASVRLDAHDYHPHVVTGDGAEGVSDRAPFDRIVATCGLDAVPQAWIDQTRDGGKLLVNVLGPWNAFAMVLLTVHGDTASGPFLAQSGGFMPRRTDPERAHDYTVAVQRVASGPVDEWYSMLDPQTLYTDPTFGLIAQTKLAGVGSRQIYVDDSENLGTEMATGDGTSWAVVHHNRHGERGFHASQAGRRRLWDEIEALHREWLGHGRPAHDRYGLTVGGEAPPVLWLDGPDGPQSF</sequence>
<dbReference type="PANTHER" id="PTHR11579">
    <property type="entry name" value="PROTEIN-L-ISOASPARTATE O-METHYLTRANSFERASE"/>
    <property type="match status" value="1"/>
</dbReference>
<reference evidence="13" key="1">
    <citation type="journal article" date="2019" name="Int. J. Syst. Evol. Microbiol.">
        <title>The Global Catalogue of Microorganisms (GCM) 10K type strain sequencing project: providing services to taxonomists for standard genome sequencing and annotation.</title>
        <authorList>
            <consortium name="The Broad Institute Genomics Platform"/>
            <consortium name="The Broad Institute Genome Sequencing Center for Infectious Disease"/>
            <person name="Wu L."/>
            <person name="Ma J."/>
        </authorList>
    </citation>
    <scope>NUCLEOTIDE SEQUENCE [LARGE SCALE GENOMIC DNA]</scope>
    <source>
        <strain evidence="13">JCM 12165</strain>
    </source>
</reference>
<dbReference type="InterPro" id="IPR000682">
    <property type="entry name" value="PCMT"/>
</dbReference>
<keyword evidence="8" id="KW-0949">S-adenosyl-L-methionine</keyword>
<dbReference type="EMBL" id="JBHUCP010000017">
    <property type="protein sequence ID" value="MFD1532046.1"/>
    <property type="molecule type" value="Genomic_DNA"/>
</dbReference>
<dbReference type="GO" id="GO:0008168">
    <property type="term" value="F:methyltransferase activity"/>
    <property type="evidence" value="ECO:0007669"/>
    <property type="project" value="UniProtKB-KW"/>
</dbReference>
<dbReference type="InterPro" id="IPR029063">
    <property type="entry name" value="SAM-dependent_MTases_sf"/>
</dbReference>
<evidence type="ECO:0000256" key="8">
    <source>
        <dbReference type="ARBA" id="ARBA00022691"/>
    </source>
</evidence>
<dbReference type="EC" id="2.1.1.77" evidence="3"/>
<comment type="caution">
    <text evidence="12">The sequence shown here is derived from an EMBL/GenBank/DDBJ whole genome shotgun (WGS) entry which is preliminary data.</text>
</comment>
<organism evidence="12 13">
    <name type="scientific">Pseudonocardia aurantiaca</name>
    <dbReference type="NCBI Taxonomy" id="75290"/>
    <lineage>
        <taxon>Bacteria</taxon>
        <taxon>Bacillati</taxon>
        <taxon>Actinomycetota</taxon>
        <taxon>Actinomycetes</taxon>
        <taxon>Pseudonocardiales</taxon>
        <taxon>Pseudonocardiaceae</taxon>
        <taxon>Pseudonocardia</taxon>
    </lineage>
</organism>
<keyword evidence="13" id="KW-1185">Reference proteome</keyword>
<dbReference type="Proteomes" id="UP001597145">
    <property type="component" value="Unassembled WGS sequence"/>
</dbReference>
<protein>
    <recommendedName>
        <fullName evidence="4">Protein-L-isoaspartate O-methyltransferase</fullName>
        <ecNumber evidence="3">2.1.1.77</ecNumber>
    </recommendedName>
    <alternativeName>
        <fullName evidence="11">L-isoaspartyl protein carboxyl methyltransferase</fullName>
    </alternativeName>
    <alternativeName>
        <fullName evidence="9">Protein L-isoaspartyl methyltransferase</fullName>
    </alternativeName>
    <alternativeName>
        <fullName evidence="10">Protein-beta-aspartate methyltransferase</fullName>
    </alternativeName>
</protein>
<dbReference type="RefSeq" id="WP_343980486.1">
    <property type="nucleotide sequence ID" value="NZ_BAAAJG010000012.1"/>
</dbReference>
<evidence type="ECO:0000313" key="12">
    <source>
        <dbReference type="EMBL" id="MFD1532046.1"/>
    </source>
</evidence>
<evidence type="ECO:0000256" key="5">
    <source>
        <dbReference type="ARBA" id="ARBA00022490"/>
    </source>
</evidence>
<dbReference type="PROSITE" id="PS01279">
    <property type="entry name" value="PCMT"/>
    <property type="match status" value="1"/>
</dbReference>
<evidence type="ECO:0000256" key="6">
    <source>
        <dbReference type="ARBA" id="ARBA00022603"/>
    </source>
</evidence>
<evidence type="ECO:0000256" key="4">
    <source>
        <dbReference type="ARBA" id="ARBA00013346"/>
    </source>
</evidence>
<evidence type="ECO:0000256" key="2">
    <source>
        <dbReference type="ARBA" id="ARBA00005369"/>
    </source>
</evidence>
<evidence type="ECO:0000256" key="9">
    <source>
        <dbReference type="ARBA" id="ARBA00030757"/>
    </source>
</evidence>
<name>A0ABW4FQX5_9PSEU</name>
<proteinExistence type="inferred from homology"/>
<dbReference type="Gene3D" id="3.40.50.150">
    <property type="entry name" value="Vaccinia Virus protein VP39"/>
    <property type="match status" value="1"/>
</dbReference>
<dbReference type="Pfam" id="PF01135">
    <property type="entry name" value="PCMT"/>
    <property type="match status" value="1"/>
</dbReference>
<evidence type="ECO:0000256" key="11">
    <source>
        <dbReference type="ARBA" id="ARBA00031350"/>
    </source>
</evidence>
<dbReference type="GO" id="GO:0032259">
    <property type="term" value="P:methylation"/>
    <property type="evidence" value="ECO:0007669"/>
    <property type="project" value="UniProtKB-KW"/>
</dbReference>
<dbReference type="CDD" id="cd02440">
    <property type="entry name" value="AdoMet_MTases"/>
    <property type="match status" value="1"/>
</dbReference>
<keyword evidence="7" id="KW-0808">Transferase</keyword>
<gene>
    <name evidence="12" type="ORF">ACFSCY_21675</name>
</gene>
<keyword evidence="6 12" id="KW-0489">Methyltransferase</keyword>
<comment type="subcellular location">
    <subcellularLocation>
        <location evidence="1">Cytoplasm</location>
    </subcellularLocation>
</comment>
<keyword evidence="5" id="KW-0963">Cytoplasm</keyword>
<evidence type="ECO:0000256" key="7">
    <source>
        <dbReference type="ARBA" id="ARBA00022679"/>
    </source>
</evidence>
<comment type="similarity">
    <text evidence="2">Belongs to the methyltransferase superfamily. L-isoaspartyl/D-aspartyl protein methyltransferase family.</text>
</comment>
<dbReference type="SUPFAM" id="SSF53335">
    <property type="entry name" value="S-adenosyl-L-methionine-dependent methyltransferases"/>
    <property type="match status" value="1"/>
</dbReference>